<dbReference type="RefSeq" id="WP_074933564.1">
    <property type="nucleotide sequence ID" value="NZ_CACRTX010000009.1"/>
</dbReference>
<dbReference type="GO" id="GO:0003677">
    <property type="term" value="F:DNA binding"/>
    <property type="evidence" value="ECO:0007669"/>
    <property type="project" value="InterPro"/>
</dbReference>
<dbReference type="SMART" id="SM00530">
    <property type="entry name" value="HTH_XRE"/>
    <property type="match status" value="1"/>
</dbReference>
<evidence type="ECO:0000313" key="2">
    <source>
        <dbReference type="Proteomes" id="UP000286288"/>
    </source>
</evidence>
<accession>A0A415EUK3</accession>
<dbReference type="Gene3D" id="1.10.260.40">
    <property type="entry name" value="lambda repressor-like DNA-binding domains"/>
    <property type="match status" value="1"/>
</dbReference>
<dbReference type="Pfam" id="PF13443">
    <property type="entry name" value="HTH_26"/>
    <property type="match status" value="1"/>
</dbReference>
<dbReference type="InterPro" id="IPR010982">
    <property type="entry name" value="Lambda_DNA-bd_dom_sf"/>
</dbReference>
<sequence length="71" mass="8195">MNRKIEIGLKELVKSRGISLRELARLSDIEPSIINKLANGKREKVYLQHIERIANALEIDDISEIIRLTKK</sequence>
<comment type="caution">
    <text evidence="1">The sequence shown here is derived from an EMBL/GenBank/DDBJ whole genome shotgun (WGS) entry which is preliminary data.</text>
</comment>
<dbReference type="Proteomes" id="UP000286288">
    <property type="component" value="Unassembled WGS sequence"/>
</dbReference>
<protein>
    <submittedName>
        <fullName evidence="1">XRE family transcriptional regulator</fullName>
    </submittedName>
</protein>
<dbReference type="EMBL" id="QRMZ01000006">
    <property type="protein sequence ID" value="RHK06983.1"/>
    <property type="molecule type" value="Genomic_DNA"/>
</dbReference>
<dbReference type="SUPFAM" id="SSF47413">
    <property type="entry name" value="lambda repressor-like DNA-binding domains"/>
    <property type="match status" value="1"/>
</dbReference>
<reference evidence="1 2" key="1">
    <citation type="submission" date="2018-08" db="EMBL/GenBank/DDBJ databases">
        <title>A genome reference for cultivated species of the human gut microbiota.</title>
        <authorList>
            <person name="Zou Y."/>
            <person name="Xue W."/>
            <person name="Luo G."/>
        </authorList>
    </citation>
    <scope>NUCLEOTIDE SEQUENCE [LARGE SCALE GENOMIC DNA]</scope>
    <source>
        <strain evidence="1 2">AF48-16</strain>
    </source>
</reference>
<evidence type="ECO:0000313" key="1">
    <source>
        <dbReference type="EMBL" id="RHK06983.1"/>
    </source>
</evidence>
<dbReference type="CDD" id="cd00093">
    <property type="entry name" value="HTH_XRE"/>
    <property type="match status" value="1"/>
</dbReference>
<dbReference type="InterPro" id="IPR001387">
    <property type="entry name" value="Cro/C1-type_HTH"/>
</dbReference>
<proteinExistence type="predicted"/>
<dbReference type="PROSITE" id="PS50943">
    <property type="entry name" value="HTH_CROC1"/>
    <property type="match status" value="1"/>
</dbReference>
<dbReference type="AlphaFoldDB" id="A0A415EUK3"/>
<gene>
    <name evidence="1" type="ORF">DW084_05585</name>
</gene>
<name>A0A415EUK3_ENTCA</name>
<organism evidence="1 2">
    <name type="scientific">Enterococcus casseliflavus</name>
    <name type="common">Enterococcus flavescens</name>
    <dbReference type="NCBI Taxonomy" id="37734"/>
    <lineage>
        <taxon>Bacteria</taxon>
        <taxon>Bacillati</taxon>
        <taxon>Bacillota</taxon>
        <taxon>Bacilli</taxon>
        <taxon>Lactobacillales</taxon>
        <taxon>Enterococcaceae</taxon>
        <taxon>Enterococcus</taxon>
    </lineage>
</organism>